<sequence length="397" mass="45419">MHGRLSALRAAMKLLNEVDNGYQTFALNCLIIAFVSVKVSCSVFKNNFICAPKKYFGKEMRCKLEVSTSHLLLHWFVLLALLFSSVGGINAAPIPQSHSELMADTEKWLSVGSGKTRDNAVFVIDDKDKLSFSLFRPNCLEDGGKTIEAELLLNNGCNLKMWWKRMEGQDNFKTSEGTTWISDPGAKVQALFKYKQQQGIKQPSPNDVYRSASKPLPTVLSLELSSESPAFSHYSVSSACCSTAMCGRRNVMRRKAFGEYLPAWTKKPTKTTQPVPSKYTEKGNLRALSPNSETLKKMAADRKDHEEHPEWNLRALPPNSETLKKMSADRKDHEEHPEWKSMYRVIHGRDGREHMYWTRLSKDKYVLRLSEPRKRKQHHKFFRTPIIYCTNLLYNCE</sequence>
<keyword evidence="3" id="KW-1185">Reference proteome</keyword>
<feature type="region of interest" description="Disordered" evidence="1">
    <location>
        <begin position="267"/>
        <end position="315"/>
    </location>
</feature>
<evidence type="ECO:0000313" key="3">
    <source>
        <dbReference type="Proteomes" id="UP000887574"/>
    </source>
</evidence>
<protein>
    <submittedName>
        <fullName evidence="4">Uncharacterized protein</fullName>
    </submittedName>
</protein>
<keyword evidence="2" id="KW-0812">Transmembrane</keyword>
<organism evidence="3 4">
    <name type="scientific">Ditylenchus dipsaci</name>
    <dbReference type="NCBI Taxonomy" id="166011"/>
    <lineage>
        <taxon>Eukaryota</taxon>
        <taxon>Metazoa</taxon>
        <taxon>Ecdysozoa</taxon>
        <taxon>Nematoda</taxon>
        <taxon>Chromadorea</taxon>
        <taxon>Rhabditida</taxon>
        <taxon>Tylenchina</taxon>
        <taxon>Tylenchomorpha</taxon>
        <taxon>Sphaerularioidea</taxon>
        <taxon>Anguinidae</taxon>
        <taxon>Anguininae</taxon>
        <taxon>Ditylenchus</taxon>
    </lineage>
</organism>
<feature type="compositionally biased region" description="Low complexity" evidence="1">
    <location>
        <begin position="267"/>
        <end position="278"/>
    </location>
</feature>
<proteinExistence type="predicted"/>
<keyword evidence="2" id="KW-0472">Membrane</keyword>
<evidence type="ECO:0000256" key="2">
    <source>
        <dbReference type="SAM" id="Phobius"/>
    </source>
</evidence>
<reference evidence="4" key="1">
    <citation type="submission" date="2022-11" db="UniProtKB">
        <authorList>
            <consortium name="WormBaseParasite"/>
        </authorList>
    </citation>
    <scope>IDENTIFICATION</scope>
</reference>
<feature type="transmembrane region" description="Helical" evidence="2">
    <location>
        <begin position="71"/>
        <end position="92"/>
    </location>
</feature>
<feature type="compositionally biased region" description="Basic and acidic residues" evidence="1">
    <location>
        <begin position="294"/>
        <end position="311"/>
    </location>
</feature>
<evidence type="ECO:0000313" key="4">
    <source>
        <dbReference type="WBParaSite" id="jg2676"/>
    </source>
</evidence>
<dbReference type="Proteomes" id="UP000887574">
    <property type="component" value="Unplaced"/>
</dbReference>
<keyword evidence="2" id="KW-1133">Transmembrane helix</keyword>
<dbReference type="AlphaFoldDB" id="A0A915E445"/>
<accession>A0A915E445</accession>
<evidence type="ECO:0000256" key="1">
    <source>
        <dbReference type="SAM" id="MobiDB-lite"/>
    </source>
</evidence>
<feature type="transmembrane region" description="Helical" evidence="2">
    <location>
        <begin position="25"/>
        <end position="50"/>
    </location>
</feature>
<dbReference type="WBParaSite" id="jg2676">
    <property type="protein sequence ID" value="jg2676"/>
    <property type="gene ID" value="jg2676"/>
</dbReference>
<name>A0A915E445_9BILA</name>